<feature type="compositionally biased region" description="Basic and acidic residues" evidence="1">
    <location>
        <begin position="817"/>
        <end position="830"/>
    </location>
</feature>
<dbReference type="AlphaFoldDB" id="A0A4Z1P3Z7"/>
<feature type="region of interest" description="Disordered" evidence="1">
    <location>
        <begin position="1044"/>
        <end position="1079"/>
    </location>
</feature>
<feature type="region of interest" description="Disordered" evidence="1">
    <location>
        <begin position="807"/>
        <end position="872"/>
    </location>
</feature>
<feature type="compositionally biased region" description="Polar residues" evidence="1">
    <location>
        <begin position="521"/>
        <end position="539"/>
    </location>
</feature>
<sequence>MPSSNDQSGNLVTSPSSIPKTVSPHLSHDIYGEIDPPWLLQVLEFPWRNQDNPDYDDRRNHDQKFDLLTWLVESLDPKSRGALRRVHSGIKRIFPDACLFNTLRITPRKTDPFKHLSKNALRTIGKHCREIRILFDAVSFKEAVDSVQSASRRLQEGHDDGEDWKRIFLRLRNTTKIALRTTAEGSGYVISPANISMLTEPFRQNLQYADFLHNLTTLKLVPMHVPYIVNFCSLGTDCKTESWTAGKIWSQITELECQFYVQEEGGDYEIDWEHILQTLQRWLRGFKKNLRTLKFHWIVFENASGPRPHPLALEKWLPEKDEFVESPIFWNSLTTLAIGNVEFHEDDADSELNLLDSRVPTLEVYYRLRNATGWAIVDFTFESHESNHWKSFERLANGRWKDPPGPPGAERPQQRRSRQQSLHSIRTESNPRATQLQGLESKSPNLRASKILPDLYLAIEDGLDMFRSQQGLSGLSGRSQEGFGQLSPHSLQSRQFIKPIPSQRFKFEDDEDGDEKEEESYTQQRPKQVSNGLRENSGFSPPMSPRSRHLLAPDRQVIGTRTGKNLGFTQQPNLSSILREYGESDADQQDSRSRQPSRARDGSRDNSQTSPQPQDPVSMSRPSYSSTTTLTQAKFESRQYLDFDETHETHGQGASSDERVPNSRGQSNLEPLATYPSNLHEEPAILDSALTRELGSRYPPLSSSAKSSVSSKYSTTQPTALSRTETRPEPLRRPAPGHNEDPWSQKESFHRAYEHSNYVTIVESPAVTGYDEFMGNPFADDDQSNGETLVSARPSDAYRGHVAALEADLRSSSSSAGERRDTDSRREQSRHNLSIQNIPLTRPTRIRRSTPPEMTQSLAGMENQGRRRRSEFDAPEVVPVYAGPLLPEEHVAISNRRSELDTPEVIPAPLCPLLPEEHVAISRRHGHRHGLALVQPRNSGLFTEGRPQEQVIHQHFDLDSLPSPLDNHHSASEPEQPSQPHGRHHSGPVENVRGDVVSALSAREAERRSKDSILSGSYFPTKMSSPVGPKKGFMSKMFKRQISEESTTSKVIKRDSKTSNGSDDAGKRRSFGKVRDGVKDSVKTVKDGRKATITIGRPAVGL</sequence>
<comment type="caution">
    <text evidence="2">The sequence shown here is derived from an EMBL/GenBank/DDBJ whole genome shotgun (WGS) entry which is preliminary data.</text>
</comment>
<feature type="region of interest" description="Disordered" evidence="1">
    <location>
        <begin position="396"/>
        <end position="441"/>
    </location>
</feature>
<accession>A0A4Z1P3Z7</accession>
<feature type="region of interest" description="Disordered" evidence="1">
    <location>
        <begin position="647"/>
        <end position="679"/>
    </location>
</feature>
<protein>
    <submittedName>
        <fullName evidence="2">Transmembrane 9 superfamily member 1</fullName>
    </submittedName>
</protein>
<keyword evidence="2" id="KW-0472">Membrane</keyword>
<feature type="compositionally biased region" description="Basic and acidic residues" evidence="1">
    <location>
        <begin position="589"/>
        <end position="604"/>
    </location>
</feature>
<evidence type="ECO:0000256" key="1">
    <source>
        <dbReference type="SAM" id="MobiDB-lite"/>
    </source>
</evidence>
<evidence type="ECO:0000313" key="3">
    <source>
        <dbReference type="Proteomes" id="UP000298493"/>
    </source>
</evidence>
<feature type="region of interest" description="Disordered" evidence="1">
    <location>
        <begin position="1"/>
        <end position="20"/>
    </location>
</feature>
<feature type="compositionally biased region" description="Basic and acidic residues" evidence="1">
    <location>
        <begin position="724"/>
        <end position="748"/>
    </location>
</feature>
<keyword evidence="3" id="KW-1185">Reference proteome</keyword>
<feature type="compositionally biased region" description="Polar residues" evidence="1">
    <location>
        <begin position="422"/>
        <end position="441"/>
    </location>
</feature>
<feature type="compositionally biased region" description="Acidic residues" evidence="1">
    <location>
        <begin position="508"/>
        <end position="520"/>
    </location>
</feature>
<gene>
    <name evidence="2" type="ORF">E6O75_ATG10982</name>
</gene>
<reference evidence="2 3" key="1">
    <citation type="submission" date="2019-04" db="EMBL/GenBank/DDBJ databases">
        <title>High contiguity whole genome sequence and gene annotation resource for two Venturia nashicola isolates.</title>
        <authorList>
            <person name="Prokchorchik M."/>
            <person name="Won K."/>
            <person name="Lee Y."/>
            <person name="Choi E.D."/>
            <person name="Segonzac C."/>
            <person name="Sohn K.H."/>
        </authorList>
    </citation>
    <scope>NUCLEOTIDE SEQUENCE [LARGE SCALE GENOMIC DNA]</scope>
    <source>
        <strain evidence="2 3">PRI2</strain>
    </source>
</reference>
<feature type="region of interest" description="Disordered" evidence="1">
    <location>
        <begin position="583"/>
        <end position="633"/>
    </location>
</feature>
<feature type="compositionally biased region" description="Basic and acidic residues" evidence="1">
    <location>
        <begin position="647"/>
        <end position="661"/>
    </location>
</feature>
<feature type="compositionally biased region" description="Polar residues" evidence="1">
    <location>
        <begin position="605"/>
        <end position="633"/>
    </location>
</feature>
<feature type="compositionally biased region" description="Low complexity" evidence="1">
    <location>
        <begin position="697"/>
        <end position="714"/>
    </location>
</feature>
<feature type="region of interest" description="Disordered" evidence="1">
    <location>
        <begin position="697"/>
        <end position="748"/>
    </location>
</feature>
<keyword evidence="2" id="KW-0812">Transmembrane</keyword>
<name>A0A4Z1P3Z7_9PEZI</name>
<dbReference type="Proteomes" id="UP000298493">
    <property type="component" value="Unassembled WGS sequence"/>
</dbReference>
<dbReference type="EMBL" id="SNSC02000008">
    <property type="protein sequence ID" value="TID22188.1"/>
    <property type="molecule type" value="Genomic_DNA"/>
</dbReference>
<feature type="region of interest" description="Disordered" evidence="1">
    <location>
        <begin position="474"/>
        <end position="550"/>
    </location>
</feature>
<organism evidence="2 3">
    <name type="scientific">Venturia nashicola</name>
    <dbReference type="NCBI Taxonomy" id="86259"/>
    <lineage>
        <taxon>Eukaryota</taxon>
        <taxon>Fungi</taxon>
        <taxon>Dikarya</taxon>
        <taxon>Ascomycota</taxon>
        <taxon>Pezizomycotina</taxon>
        <taxon>Dothideomycetes</taxon>
        <taxon>Pleosporomycetidae</taxon>
        <taxon>Venturiales</taxon>
        <taxon>Venturiaceae</taxon>
        <taxon>Venturia</taxon>
    </lineage>
</organism>
<evidence type="ECO:0000313" key="2">
    <source>
        <dbReference type="EMBL" id="TID22188.1"/>
    </source>
</evidence>
<proteinExistence type="predicted"/>
<feature type="region of interest" description="Disordered" evidence="1">
    <location>
        <begin position="958"/>
        <end position="990"/>
    </location>
</feature>